<comment type="caution">
    <text evidence="1">The sequence shown here is derived from an EMBL/GenBank/DDBJ whole genome shotgun (WGS) entry which is preliminary data.</text>
</comment>
<dbReference type="AlphaFoldDB" id="A0A1X0QIE9"/>
<dbReference type="Proteomes" id="UP000192501">
    <property type="component" value="Unassembled WGS sequence"/>
</dbReference>
<evidence type="ECO:0000313" key="2">
    <source>
        <dbReference type="Proteomes" id="UP000192501"/>
    </source>
</evidence>
<gene>
    <name evidence="1" type="ORF">A0H76_843</name>
</gene>
<dbReference type="EMBL" id="LTAI01000194">
    <property type="protein sequence ID" value="ORD99444.1"/>
    <property type="molecule type" value="Genomic_DNA"/>
</dbReference>
<reference evidence="1 2" key="1">
    <citation type="journal article" date="2017" name="Environ. Microbiol.">
        <title>Decay of the glycolytic pathway and adaptation to intranuclear parasitism within Enterocytozoonidae microsporidia.</title>
        <authorList>
            <person name="Wiredu Boakye D."/>
            <person name="Jaroenlak P."/>
            <person name="Prachumwat A."/>
            <person name="Williams T.A."/>
            <person name="Bateman K.S."/>
            <person name="Itsathitphaisarn O."/>
            <person name="Sritunyalucksana K."/>
            <person name="Paszkiewicz K.H."/>
            <person name="Moore K.A."/>
            <person name="Stentiford G.D."/>
            <person name="Williams B.A."/>
        </authorList>
    </citation>
    <scope>NUCLEOTIDE SEQUENCE [LARGE SCALE GENOMIC DNA]</scope>
    <source>
        <strain evidence="2">canceri</strain>
    </source>
</reference>
<dbReference type="VEuPathDB" id="MicrosporidiaDB:A0H76_843"/>
<dbReference type="VEuPathDB" id="MicrosporidiaDB:HERIO_193"/>
<protein>
    <submittedName>
        <fullName evidence="1">Uncharacterized protein</fullName>
    </submittedName>
</protein>
<sequence>MFLFDFMLKFMITIIMDIVRYIKFQEINTGMFIALDNSKEPKLILKNKLNEGQISLLKAGWKTIVNISISHLVKIQLLIKILKKIQEISIFKLKFLKTTLLKLDI</sequence>
<evidence type="ECO:0000313" key="1">
    <source>
        <dbReference type="EMBL" id="ORD99444.1"/>
    </source>
</evidence>
<name>A0A1X0QIE9_9MICR</name>
<proteinExistence type="predicted"/>
<organism evidence="1 2">
    <name type="scientific">Hepatospora eriocheir</name>
    <dbReference type="NCBI Taxonomy" id="1081669"/>
    <lineage>
        <taxon>Eukaryota</taxon>
        <taxon>Fungi</taxon>
        <taxon>Fungi incertae sedis</taxon>
        <taxon>Microsporidia</taxon>
        <taxon>Hepatosporidae</taxon>
        <taxon>Hepatospora</taxon>
    </lineage>
</organism>
<accession>A0A1X0QIE9</accession>